<protein>
    <recommendedName>
        <fullName evidence="4">DUF3352 domain-containing protein</fullName>
    </recommendedName>
</protein>
<accession>A0A399DZF7</accession>
<evidence type="ECO:0000313" key="2">
    <source>
        <dbReference type="EMBL" id="RIH76748.1"/>
    </source>
</evidence>
<evidence type="ECO:0008006" key="4">
    <source>
        <dbReference type="Google" id="ProtNLM"/>
    </source>
</evidence>
<comment type="caution">
    <text evidence="2">The sequence shown here is derived from an EMBL/GenBank/DDBJ whole genome shotgun (WGS) entry which is preliminary data.</text>
</comment>
<reference evidence="2 3" key="1">
    <citation type="submission" date="2018-08" db="EMBL/GenBank/DDBJ databases">
        <title>Meiothermus cateniformans JCM 15151 genome sequencing project.</title>
        <authorList>
            <person name="Da Costa M.S."/>
            <person name="Albuquerque L."/>
            <person name="Raposo P."/>
            <person name="Froufe H.J.C."/>
            <person name="Barroso C.S."/>
            <person name="Egas C."/>
        </authorList>
    </citation>
    <scope>NUCLEOTIDE SEQUENCE [LARGE SCALE GENOMIC DNA]</scope>
    <source>
        <strain evidence="2 3">JCM 15151</strain>
    </source>
</reference>
<feature type="chain" id="PRO_5017442667" description="DUF3352 domain-containing protein" evidence="1">
    <location>
        <begin position="21"/>
        <end position="476"/>
    </location>
</feature>
<evidence type="ECO:0000313" key="3">
    <source>
        <dbReference type="Proteomes" id="UP000266089"/>
    </source>
</evidence>
<sequence length="476" mass="51568">MGTMARLTIFLLLLLGPALAQNLITLAPPGAVAGFYLNDLRGSRYLNGLASDWKQSGMEALLNRELRRQAGSEAALLGIAAGGLAAALYTDGFFLIARPSSEAMQALRRETKGLRALGGWLVGRDREIEMGFSRELIFMASPKYARLFLQNQRGLQAPVRGDLVLWGTLPQNLVRGLGLPPRALGAVQTFRRFSYAIQLTAGGYTDEARLELNPSADPALAKLLLPKTQPYNAADLPRGLSVSTGVFDLSQLGAYLPGLLREFDLRLNLDLRAFGARFATVTVQGPPPARDGLGEGLLGHSLIYWELRDPPTAEANLLALLQSLAAFSSPDGQGGFKVLGNEGDFKAVEVGLGGVLYYKLDANRLILATSKSALAAVKNPTWRTDPGFQRFRVRIPANAVGYTFTNQGAILQQQFGSLGELLPLTIGAQNDALEREIVSSFTNFLERLGQRFGLGLSYAVVEGNTLVNRGFYEVRW</sequence>
<keyword evidence="1" id="KW-0732">Signal</keyword>
<gene>
    <name evidence="2" type="ORF">Mcate_01638</name>
</gene>
<evidence type="ECO:0000256" key="1">
    <source>
        <dbReference type="SAM" id="SignalP"/>
    </source>
</evidence>
<dbReference type="EMBL" id="QWKX01000037">
    <property type="protein sequence ID" value="RIH76748.1"/>
    <property type="molecule type" value="Genomic_DNA"/>
</dbReference>
<feature type="signal peptide" evidence="1">
    <location>
        <begin position="1"/>
        <end position="20"/>
    </location>
</feature>
<proteinExistence type="predicted"/>
<name>A0A399DZF7_9DEIN</name>
<dbReference type="OrthoDB" id="24415at2"/>
<dbReference type="Proteomes" id="UP000266089">
    <property type="component" value="Unassembled WGS sequence"/>
</dbReference>
<dbReference type="AlphaFoldDB" id="A0A399DZF7"/>
<organism evidence="2 3">
    <name type="scientific">Meiothermus taiwanensis</name>
    <dbReference type="NCBI Taxonomy" id="172827"/>
    <lineage>
        <taxon>Bacteria</taxon>
        <taxon>Thermotogati</taxon>
        <taxon>Deinococcota</taxon>
        <taxon>Deinococci</taxon>
        <taxon>Thermales</taxon>
        <taxon>Thermaceae</taxon>
        <taxon>Meiothermus</taxon>
    </lineage>
</organism>